<evidence type="ECO:0000313" key="2">
    <source>
        <dbReference type="Proteomes" id="UP000054783"/>
    </source>
</evidence>
<name>A0A0V0YUM0_9BILA</name>
<dbReference type="Proteomes" id="UP000054783">
    <property type="component" value="Unassembled WGS sequence"/>
</dbReference>
<dbReference type="AlphaFoldDB" id="A0A0V0YUM0"/>
<evidence type="ECO:0000313" key="1">
    <source>
        <dbReference type="EMBL" id="KRY04020.1"/>
    </source>
</evidence>
<organism evidence="1 2">
    <name type="scientific">Trichinella patagoniensis</name>
    <dbReference type="NCBI Taxonomy" id="990121"/>
    <lineage>
        <taxon>Eukaryota</taxon>
        <taxon>Metazoa</taxon>
        <taxon>Ecdysozoa</taxon>
        <taxon>Nematoda</taxon>
        <taxon>Enoplea</taxon>
        <taxon>Dorylaimia</taxon>
        <taxon>Trichinellida</taxon>
        <taxon>Trichinellidae</taxon>
        <taxon>Trichinella</taxon>
    </lineage>
</organism>
<dbReference type="EMBL" id="JYDQ01002269">
    <property type="protein sequence ID" value="KRY04020.1"/>
    <property type="molecule type" value="Genomic_DNA"/>
</dbReference>
<proteinExistence type="predicted"/>
<reference evidence="1 2" key="1">
    <citation type="submission" date="2015-01" db="EMBL/GenBank/DDBJ databases">
        <title>Evolution of Trichinella species and genotypes.</title>
        <authorList>
            <person name="Korhonen P.K."/>
            <person name="Edoardo P."/>
            <person name="Giuseppe L.R."/>
            <person name="Gasser R.B."/>
        </authorList>
    </citation>
    <scope>NUCLEOTIDE SEQUENCE [LARGE SCALE GENOMIC DNA]</scope>
    <source>
        <strain evidence="1">ISS2496</strain>
    </source>
</reference>
<feature type="non-terminal residue" evidence="1">
    <location>
        <position position="65"/>
    </location>
</feature>
<gene>
    <name evidence="1" type="ORF">T12_890</name>
</gene>
<dbReference type="STRING" id="990121.A0A0V0YUM0"/>
<accession>A0A0V0YUM0</accession>
<keyword evidence="2" id="KW-1185">Reference proteome</keyword>
<comment type="caution">
    <text evidence="1">The sequence shown here is derived from an EMBL/GenBank/DDBJ whole genome shotgun (WGS) entry which is preliminary data.</text>
</comment>
<protein>
    <submittedName>
        <fullName evidence="1">Uncharacterized protein</fullName>
    </submittedName>
</protein>
<sequence>MALRIATPLIYHNDIPDDPARPNLKKLVNGESRLTPPLTVTRQISTADAAGLKVTIYSKSEKSKY</sequence>